<dbReference type="EMBL" id="BMAT01004596">
    <property type="protein sequence ID" value="GFR76684.1"/>
    <property type="molecule type" value="Genomic_DNA"/>
</dbReference>
<comment type="caution">
    <text evidence="2">The sequence shown here is derived from an EMBL/GenBank/DDBJ whole genome shotgun (WGS) entry which is preliminary data.</text>
</comment>
<sequence length="232" mass="25294">MPPSRIYDLHVTSFDLDNYTASMVWTAVGDDMDRGTASSYKLLISDEFVKLLAASDTTPGADTAGVHVLLQEHVIQGTLNAPRPVGQTETFVLWLHPSTLSVTSCLLGESNATLFLGVLAVDAAGNAGPMSNIVSLSKAHEVAVPRVPLRRATLPLETYVAFVLPASFILLFLLLVSLAILVHRAGKIKSENIEQTGGNWLSANMAHMNYMFEGEYRKRSVEDFDNWSKTSK</sequence>
<dbReference type="AlphaFoldDB" id="A0AAV4FU64"/>
<keyword evidence="1" id="KW-1133">Transmembrane helix</keyword>
<gene>
    <name evidence="2" type="ORF">ElyMa_002219300</name>
</gene>
<evidence type="ECO:0000256" key="1">
    <source>
        <dbReference type="SAM" id="Phobius"/>
    </source>
</evidence>
<reference evidence="2 3" key="1">
    <citation type="journal article" date="2021" name="Elife">
        <title>Chloroplast acquisition without the gene transfer in kleptoplastic sea slugs, Plakobranchus ocellatus.</title>
        <authorList>
            <person name="Maeda T."/>
            <person name="Takahashi S."/>
            <person name="Yoshida T."/>
            <person name="Shimamura S."/>
            <person name="Takaki Y."/>
            <person name="Nagai Y."/>
            <person name="Toyoda A."/>
            <person name="Suzuki Y."/>
            <person name="Arimoto A."/>
            <person name="Ishii H."/>
            <person name="Satoh N."/>
            <person name="Nishiyama T."/>
            <person name="Hasebe M."/>
            <person name="Maruyama T."/>
            <person name="Minagawa J."/>
            <person name="Obokata J."/>
            <person name="Shigenobu S."/>
        </authorList>
    </citation>
    <scope>NUCLEOTIDE SEQUENCE [LARGE SCALE GENOMIC DNA]</scope>
</reference>
<proteinExistence type="predicted"/>
<name>A0AAV4FU64_9GAST</name>
<protein>
    <submittedName>
        <fullName evidence="2">Calcium-activated chloride channel regulator 4A-like</fullName>
    </submittedName>
</protein>
<feature type="transmembrane region" description="Helical" evidence="1">
    <location>
        <begin position="159"/>
        <end position="182"/>
    </location>
</feature>
<evidence type="ECO:0000313" key="3">
    <source>
        <dbReference type="Proteomes" id="UP000762676"/>
    </source>
</evidence>
<keyword evidence="1" id="KW-0812">Transmembrane</keyword>
<keyword evidence="1" id="KW-0472">Membrane</keyword>
<keyword evidence="3" id="KW-1185">Reference proteome</keyword>
<evidence type="ECO:0000313" key="2">
    <source>
        <dbReference type="EMBL" id="GFR76684.1"/>
    </source>
</evidence>
<organism evidence="2 3">
    <name type="scientific">Elysia marginata</name>
    <dbReference type="NCBI Taxonomy" id="1093978"/>
    <lineage>
        <taxon>Eukaryota</taxon>
        <taxon>Metazoa</taxon>
        <taxon>Spiralia</taxon>
        <taxon>Lophotrochozoa</taxon>
        <taxon>Mollusca</taxon>
        <taxon>Gastropoda</taxon>
        <taxon>Heterobranchia</taxon>
        <taxon>Euthyneura</taxon>
        <taxon>Panpulmonata</taxon>
        <taxon>Sacoglossa</taxon>
        <taxon>Placobranchoidea</taxon>
        <taxon>Plakobranchidae</taxon>
        <taxon>Elysia</taxon>
    </lineage>
</organism>
<accession>A0AAV4FU64</accession>
<dbReference type="Proteomes" id="UP000762676">
    <property type="component" value="Unassembled WGS sequence"/>
</dbReference>